<dbReference type="PROSITE" id="PS50943">
    <property type="entry name" value="HTH_CROC1"/>
    <property type="match status" value="1"/>
</dbReference>
<accession>A0A1H9TPV6</accession>
<name>A0A1H9TPV6_9LACT</name>
<sequence length="288" mass="33737">MSTKYGMSLKKMRIEREMSQNEVTNNQISRSLIAKIENDDVNPSVDKFRIMLQQLNVSFEEFFYINDSYNLADFEKFKKKFFSVASNSNKDVLYDLLRECDDMIEVQKNTALTEIKAIIMAMVEISNNDYDMASKLVKPIWKRISKIEVWSLFDIHLINYILFLFPVSLAVEIVNQAIKSLRKYDDYLDNRMQEMKLKINLTLIMIKNNEVSSSTLRYLDEVIQESKKENNSLYYIVALFRKGVCRVITGDGEGIEDIENSLSLCKMFDDVNLYNGLLKEKEVYLDKK</sequence>
<dbReference type="OrthoDB" id="2360592at2"/>
<dbReference type="EMBL" id="FOHA01000015">
    <property type="protein sequence ID" value="SER99226.1"/>
    <property type="molecule type" value="Genomic_DNA"/>
</dbReference>
<dbReference type="InterPro" id="IPR010057">
    <property type="entry name" value="Transcription_activator_Rgg_C"/>
</dbReference>
<dbReference type="InterPro" id="IPR011990">
    <property type="entry name" value="TPR-like_helical_dom_sf"/>
</dbReference>
<proteinExistence type="predicted"/>
<evidence type="ECO:0000313" key="2">
    <source>
        <dbReference type="EMBL" id="SER99226.1"/>
    </source>
</evidence>
<organism evidence="2 3">
    <name type="scientific">Isobaculum melis</name>
    <dbReference type="NCBI Taxonomy" id="142588"/>
    <lineage>
        <taxon>Bacteria</taxon>
        <taxon>Bacillati</taxon>
        <taxon>Bacillota</taxon>
        <taxon>Bacilli</taxon>
        <taxon>Lactobacillales</taxon>
        <taxon>Carnobacteriaceae</taxon>
        <taxon>Isobaculum</taxon>
    </lineage>
</organism>
<dbReference type="SUPFAM" id="SSF47413">
    <property type="entry name" value="lambda repressor-like DNA-binding domains"/>
    <property type="match status" value="1"/>
</dbReference>
<dbReference type="STRING" id="142588.SAMN04488559_11553"/>
<dbReference type="Pfam" id="PF01381">
    <property type="entry name" value="HTH_3"/>
    <property type="match status" value="1"/>
</dbReference>
<dbReference type="Proteomes" id="UP000198948">
    <property type="component" value="Unassembled WGS sequence"/>
</dbReference>
<dbReference type="RefSeq" id="WP_092653231.1">
    <property type="nucleotide sequence ID" value="NZ_FOHA01000015.1"/>
</dbReference>
<dbReference type="GO" id="GO:0003677">
    <property type="term" value="F:DNA binding"/>
    <property type="evidence" value="ECO:0007669"/>
    <property type="project" value="InterPro"/>
</dbReference>
<protein>
    <submittedName>
        <fullName evidence="2">Transcriptional activator, Rgg/GadR/MutR family, C-terminal domain-containing protein</fullName>
    </submittedName>
</protein>
<dbReference type="InterPro" id="IPR001387">
    <property type="entry name" value="Cro/C1-type_HTH"/>
</dbReference>
<dbReference type="Pfam" id="PF21259">
    <property type="entry name" value="Rgg_C"/>
    <property type="match status" value="1"/>
</dbReference>
<gene>
    <name evidence="2" type="ORF">SAMN04488559_11553</name>
</gene>
<feature type="domain" description="HTH cro/C1-type" evidence="1">
    <location>
        <begin position="9"/>
        <end position="62"/>
    </location>
</feature>
<dbReference type="NCBIfam" id="TIGR01716">
    <property type="entry name" value="RGG_Cterm"/>
    <property type="match status" value="1"/>
</dbReference>
<keyword evidence="3" id="KW-1185">Reference proteome</keyword>
<dbReference type="CDD" id="cd00093">
    <property type="entry name" value="HTH_XRE"/>
    <property type="match status" value="1"/>
</dbReference>
<evidence type="ECO:0000313" key="3">
    <source>
        <dbReference type="Proteomes" id="UP000198948"/>
    </source>
</evidence>
<dbReference type="InterPro" id="IPR053163">
    <property type="entry name" value="HTH-type_regulator_Rgg"/>
</dbReference>
<dbReference type="PANTHER" id="PTHR37038">
    <property type="entry name" value="TRANSCRIPTIONAL REGULATOR-RELATED"/>
    <property type="match status" value="1"/>
</dbReference>
<dbReference type="InterPro" id="IPR010982">
    <property type="entry name" value="Lambda_DNA-bd_dom_sf"/>
</dbReference>
<dbReference type="SMART" id="SM00530">
    <property type="entry name" value="HTH_XRE"/>
    <property type="match status" value="1"/>
</dbReference>
<reference evidence="2 3" key="1">
    <citation type="submission" date="2016-10" db="EMBL/GenBank/DDBJ databases">
        <authorList>
            <person name="de Groot N.N."/>
        </authorList>
    </citation>
    <scope>NUCLEOTIDE SEQUENCE [LARGE SCALE GENOMIC DNA]</scope>
    <source>
        <strain evidence="2 3">DSM 13760</strain>
    </source>
</reference>
<dbReference type="Gene3D" id="1.25.40.10">
    <property type="entry name" value="Tetratricopeptide repeat domain"/>
    <property type="match status" value="1"/>
</dbReference>
<evidence type="ECO:0000259" key="1">
    <source>
        <dbReference type="PROSITE" id="PS50943"/>
    </source>
</evidence>
<dbReference type="AlphaFoldDB" id="A0A1H9TPV6"/>